<dbReference type="InterPro" id="IPR015068">
    <property type="entry name" value="DUF1877"/>
</dbReference>
<evidence type="ECO:0000313" key="1">
    <source>
        <dbReference type="EMBL" id="GAA3379363.1"/>
    </source>
</evidence>
<gene>
    <name evidence="1" type="ORF">GCM10020367_62580</name>
</gene>
<comment type="caution">
    <text evidence="1">The sequence shown here is derived from an EMBL/GenBank/DDBJ whole genome shotgun (WGS) entry which is preliminary data.</text>
</comment>
<dbReference type="RefSeq" id="WP_345043932.1">
    <property type="nucleotide sequence ID" value="NZ_BAAAYL010000001.1"/>
</dbReference>
<dbReference type="EMBL" id="BAAAYL010000001">
    <property type="protein sequence ID" value="GAA3379363.1"/>
    <property type="molecule type" value="Genomic_DNA"/>
</dbReference>
<accession>A0ABP6SLN9</accession>
<dbReference type="Gene3D" id="3.40.1760.10">
    <property type="entry name" value="YfbM-like super family"/>
    <property type="match status" value="1"/>
</dbReference>
<reference evidence="2" key="1">
    <citation type="journal article" date="2019" name="Int. J. Syst. Evol. Microbiol.">
        <title>The Global Catalogue of Microorganisms (GCM) 10K type strain sequencing project: providing services to taxonomists for standard genome sequencing and annotation.</title>
        <authorList>
            <consortium name="The Broad Institute Genomics Platform"/>
            <consortium name="The Broad Institute Genome Sequencing Center for Infectious Disease"/>
            <person name="Wu L."/>
            <person name="Ma J."/>
        </authorList>
    </citation>
    <scope>NUCLEOTIDE SEQUENCE [LARGE SCALE GENOMIC DNA]</scope>
    <source>
        <strain evidence="2">JCM 9651</strain>
    </source>
</reference>
<name>A0ABP6SLN9_9ACTN</name>
<evidence type="ECO:0008006" key="3">
    <source>
        <dbReference type="Google" id="ProtNLM"/>
    </source>
</evidence>
<proteinExistence type="predicted"/>
<sequence length="155" mass="17357">MSIDMHFRAVPAEEIQEDFNRLTEFMLAAWDKHSEEYASGVSTSISKAFSHVNDFFTKGSDRGSGPSGPSLLPVYGGRHIEDPAHIDLGFLILDPDQVRVAAEFLQTPFDTLWKVDGAQLYGWNEAEMKHFHFGLRAFYQRAASAGHAVIKVVWA</sequence>
<dbReference type="InterPro" id="IPR035944">
    <property type="entry name" value="YfbM-like_sf"/>
</dbReference>
<evidence type="ECO:0000313" key="2">
    <source>
        <dbReference type="Proteomes" id="UP001499990"/>
    </source>
</evidence>
<protein>
    <recommendedName>
        <fullName evidence="3">DUF1877 family protein</fullName>
    </recommendedName>
</protein>
<organism evidence="1 2">
    <name type="scientific">Streptomyces sannanensis</name>
    <dbReference type="NCBI Taxonomy" id="285536"/>
    <lineage>
        <taxon>Bacteria</taxon>
        <taxon>Bacillati</taxon>
        <taxon>Actinomycetota</taxon>
        <taxon>Actinomycetes</taxon>
        <taxon>Kitasatosporales</taxon>
        <taxon>Streptomycetaceae</taxon>
        <taxon>Streptomyces</taxon>
    </lineage>
</organism>
<keyword evidence="2" id="KW-1185">Reference proteome</keyword>
<dbReference type="Proteomes" id="UP001499990">
    <property type="component" value="Unassembled WGS sequence"/>
</dbReference>
<dbReference type="Pfam" id="PF08974">
    <property type="entry name" value="DUF1877"/>
    <property type="match status" value="1"/>
</dbReference>